<organism evidence="2">
    <name type="scientific">uncultured Truepera sp</name>
    <dbReference type="NCBI Taxonomy" id="543023"/>
    <lineage>
        <taxon>Bacteria</taxon>
        <taxon>Thermotogati</taxon>
        <taxon>Deinococcota</taxon>
        <taxon>Deinococci</taxon>
        <taxon>Trueperales</taxon>
        <taxon>Trueperaceae</taxon>
        <taxon>Truepera</taxon>
        <taxon>environmental samples</taxon>
    </lineage>
</organism>
<evidence type="ECO:0000256" key="1">
    <source>
        <dbReference type="SAM" id="SignalP"/>
    </source>
</evidence>
<evidence type="ECO:0008006" key="3">
    <source>
        <dbReference type="Google" id="ProtNLM"/>
    </source>
</evidence>
<keyword evidence="1" id="KW-0732">Signal</keyword>
<dbReference type="AlphaFoldDB" id="A0A6J4VNB3"/>
<dbReference type="EMBL" id="CADCWP010000297">
    <property type="protein sequence ID" value="CAA9584309.1"/>
    <property type="molecule type" value="Genomic_DNA"/>
</dbReference>
<evidence type="ECO:0000313" key="2">
    <source>
        <dbReference type="EMBL" id="CAA9584309.1"/>
    </source>
</evidence>
<reference evidence="2" key="1">
    <citation type="submission" date="2020-02" db="EMBL/GenBank/DDBJ databases">
        <authorList>
            <person name="Meier V. D."/>
        </authorList>
    </citation>
    <scope>NUCLEOTIDE SEQUENCE</scope>
    <source>
        <strain evidence="2">AVDCRST_MAG86</strain>
    </source>
</reference>
<protein>
    <recommendedName>
        <fullName evidence="3">Lipoprotein</fullName>
    </recommendedName>
</protein>
<feature type="chain" id="PRO_5026838290" description="Lipoprotein" evidence="1">
    <location>
        <begin position="19"/>
        <end position="136"/>
    </location>
</feature>
<accession>A0A6J4VNB3</accession>
<proteinExistence type="predicted"/>
<name>A0A6J4VNB3_9DEIN</name>
<dbReference type="PROSITE" id="PS51257">
    <property type="entry name" value="PROKAR_LIPOPROTEIN"/>
    <property type="match status" value="1"/>
</dbReference>
<sequence length="136" mass="14456">MKSVAFALLLLMVGCVPGQTSLMVERPSVRFLLESGAPGHYTVFVFVNQPSTIRRLSVQGEDLAAPDDPTCRPYPGLPGGMICAEGAKIRAAPGGYRLNLTGPQEPVGNICVVHDGVLELLLCNDLKKLPFPLPAS</sequence>
<feature type="signal peptide" evidence="1">
    <location>
        <begin position="1"/>
        <end position="18"/>
    </location>
</feature>
<gene>
    <name evidence="2" type="ORF">AVDCRST_MAG86-3270</name>
</gene>